<dbReference type="OrthoDB" id="3387211at2"/>
<comment type="caution">
    <text evidence="1">The sequence shown here is derived from an EMBL/GenBank/DDBJ whole genome shotgun (WGS) entry which is preliminary data.</text>
</comment>
<reference evidence="1 2" key="1">
    <citation type="submission" date="2018-06" db="EMBL/GenBank/DDBJ databases">
        <title>Genomic Encyclopedia of Type Strains, Phase III (KMG-III): the genomes of soil and plant-associated and newly described type strains.</title>
        <authorList>
            <person name="Whitman W."/>
        </authorList>
    </citation>
    <scope>NUCLEOTIDE SEQUENCE [LARGE SCALE GENOMIC DNA]</scope>
    <source>
        <strain evidence="1 2">CGMCC 4.7090</strain>
    </source>
</reference>
<dbReference type="GO" id="GO:0003677">
    <property type="term" value="F:DNA binding"/>
    <property type="evidence" value="ECO:0007669"/>
    <property type="project" value="UniProtKB-KW"/>
</dbReference>
<name>A0A327Z5X4_9ACTN</name>
<keyword evidence="1" id="KW-0238">DNA-binding</keyword>
<organism evidence="1 2">
    <name type="scientific">Actinoplanes lutulentus</name>
    <dbReference type="NCBI Taxonomy" id="1287878"/>
    <lineage>
        <taxon>Bacteria</taxon>
        <taxon>Bacillati</taxon>
        <taxon>Actinomycetota</taxon>
        <taxon>Actinomycetes</taxon>
        <taxon>Micromonosporales</taxon>
        <taxon>Micromonosporaceae</taxon>
        <taxon>Actinoplanes</taxon>
    </lineage>
</organism>
<dbReference type="AlphaFoldDB" id="A0A327Z5X4"/>
<dbReference type="Gene3D" id="3.30.1310.10">
    <property type="entry name" value="Nucleoid-associated protein YbaB-like domain"/>
    <property type="match status" value="1"/>
</dbReference>
<accession>A0A327Z5X4</accession>
<dbReference type="EMBL" id="QLMJ01000014">
    <property type="protein sequence ID" value="RAK31889.1"/>
    <property type="molecule type" value="Genomic_DNA"/>
</dbReference>
<dbReference type="Proteomes" id="UP000249341">
    <property type="component" value="Unassembled WGS sequence"/>
</dbReference>
<evidence type="ECO:0000313" key="1">
    <source>
        <dbReference type="EMBL" id="RAK31889.1"/>
    </source>
</evidence>
<dbReference type="InterPro" id="IPR036894">
    <property type="entry name" value="YbaB-like_sf"/>
</dbReference>
<dbReference type="RefSeq" id="WP_111651998.1">
    <property type="nucleotide sequence ID" value="NZ_JACHWI010000004.1"/>
</dbReference>
<dbReference type="SUPFAM" id="SSF82607">
    <property type="entry name" value="YbaB-like"/>
    <property type="match status" value="1"/>
</dbReference>
<dbReference type="InterPro" id="IPR004401">
    <property type="entry name" value="YbaB/EbfC"/>
</dbReference>
<dbReference type="Pfam" id="PF02575">
    <property type="entry name" value="YbaB_DNA_bd"/>
    <property type="match status" value="1"/>
</dbReference>
<keyword evidence="2" id="KW-1185">Reference proteome</keyword>
<protein>
    <submittedName>
        <fullName evidence="1">YbaB/EbfC DNA-binding family protein</fullName>
    </submittedName>
</protein>
<sequence>MAREIDEAWIDEAIERYRRVEDLRSEFDRAVAAHSVSVHSPDRSIEVVVTAAGAIVDVRLHGELRHRDPAEFAAEIKAAVVSAAEAARWAREKLHGEVFGSFRTLEGH</sequence>
<gene>
    <name evidence="1" type="ORF">B0I29_114138</name>
</gene>
<proteinExistence type="predicted"/>
<evidence type="ECO:0000313" key="2">
    <source>
        <dbReference type="Proteomes" id="UP000249341"/>
    </source>
</evidence>